<dbReference type="Proteomes" id="UP000887159">
    <property type="component" value="Unassembled WGS sequence"/>
</dbReference>
<keyword evidence="2" id="KW-1185">Reference proteome</keyword>
<name>A0A8X7BNA3_TRICX</name>
<reference evidence="1" key="1">
    <citation type="submission" date="2020-08" db="EMBL/GenBank/DDBJ databases">
        <title>Multicomponent nature underlies the extraordinary mechanical properties of spider dragline silk.</title>
        <authorList>
            <person name="Kono N."/>
            <person name="Nakamura H."/>
            <person name="Mori M."/>
            <person name="Yoshida Y."/>
            <person name="Ohtoshi R."/>
            <person name="Malay A.D."/>
            <person name="Moran D.A.P."/>
            <person name="Tomita M."/>
            <person name="Numata K."/>
            <person name="Arakawa K."/>
        </authorList>
    </citation>
    <scope>NUCLEOTIDE SEQUENCE</scope>
</reference>
<sequence length="110" mass="12474">MSFVHRTISDANIHGFQSRVNAATDTLWTFYCAANDAEWYEWTPNDAKQTKSVVLLFVIWLRNPSVLCAQSACHHGWVRSVHCSLLHPAMKDPHHSCLVSSNTLSDFSEK</sequence>
<evidence type="ECO:0000313" key="1">
    <source>
        <dbReference type="EMBL" id="GFY36572.1"/>
    </source>
</evidence>
<protein>
    <submittedName>
        <fullName evidence="1">Uncharacterized protein</fullName>
    </submittedName>
</protein>
<accession>A0A8X7BNA3</accession>
<gene>
    <name evidence="1" type="ORF">TNCV_27771</name>
</gene>
<dbReference type="EMBL" id="BMAU01021437">
    <property type="protein sequence ID" value="GFY36572.1"/>
    <property type="molecule type" value="Genomic_DNA"/>
</dbReference>
<dbReference type="AlphaFoldDB" id="A0A8X7BNA3"/>
<evidence type="ECO:0000313" key="2">
    <source>
        <dbReference type="Proteomes" id="UP000887159"/>
    </source>
</evidence>
<proteinExistence type="predicted"/>
<organism evidence="1 2">
    <name type="scientific">Trichonephila clavipes</name>
    <name type="common">Golden silk orbweaver</name>
    <name type="synonym">Nephila clavipes</name>
    <dbReference type="NCBI Taxonomy" id="2585209"/>
    <lineage>
        <taxon>Eukaryota</taxon>
        <taxon>Metazoa</taxon>
        <taxon>Ecdysozoa</taxon>
        <taxon>Arthropoda</taxon>
        <taxon>Chelicerata</taxon>
        <taxon>Arachnida</taxon>
        <taxon>Araneae</taxon>
        <taxon>Araneomorphae</taxon>
        <taxon>Entelegynae</taxon>
        <taxon>Araneoidea</taxon>
        <taxon>Nephilidae</taxon>
        <taxon>Trichonephila</taxon>
    </lineage>
</organism>
<comment type="caution">
    <text evidence="1">The sequence shown here is derived from an EMBL/GenBank/DDBJ whole genome shotgun (WGS) entry which is preliminary data.</text>
</comment>